<dbReference type="OrthoDB" id="34224at2"/>
<organism evidence="10 11">
    <name type="scientific">Egibacter rhizosphaerae</name>
    <dbReference type="NCBI Taxonomy" id="1670831"/>
    <lineage>
        <taxon>Bacteria</taxon>
        <taxon>Bacillati</taxon>
        <taxon>Actinomycetota</taxon>
        <taxon>Nitriliruptoria</taxon>
        <taxon>Egibacterales</taxon>
        <taxon>Egibacteraceae</taxon>
        <taxon>Egibacter</taxon>
    </lineage>
</organism>
<sequence>MAATSTSGAAGPDAGPAASPDAPQQEGLSERQLAKVFLAPAIGLMLLLGLGPILYALFESLFTHPTIVDRGEFAGIDAYVDLLTDGRFWGAVWTTLSFTAVSVAMEFVLGLAFALLMNAAIKGRGIVRATILLPWVIPTAIAGQIWLYLFQINPGYINQWLVLGNFDWLGGGQSMFWAVVLADVWKTAPFVGLLLLAGLQTIPGDLYEAARVDGATWAQRFRKVTLPLLKPAIVVALLFRSVDALRMFDLSDIMTEGRVETLSVLTQRRIFTAPAADEANALSALTFVIIMGLGLVFIMWRRRDILGEDQ</sequence>
<keyword evidence="5 7" id="KW-1133">Transmembrane helix</keyword>
<feature type="domain" description="ABC transmembrane type-1" evidence="9">
    <location>
        <begin position="92"/>
        <end position="297"/>
    </location>
</feature>
<name>A0A411YIA9_9ACTN</name>
<evidence type="ECO:0000256" key="3">
    <source>
        <dbReference type="ARBA" id="ARBA00022475"/>
    </source>
</evidence>
<dbReference type="Gene3D" id="1.10.3720.10">
    <property type="entry name" value="MetI-like"/>
    <property type="match status" value="1"/>
</dbReference>
<dbReference type="CDD" id="cd06261">
    <property type="entry name" value="TM_PBP2"/>
    <property type="match status" value="1"/>
</dbReference>
<evidence type="ECO:0000256" key="4">
    <source>
        <dbReference type="ARBA" id="ARBA00022692"/>
    </source>
</evidence>
<keyword evidence="2 7" id="KW-0813">Transport</keyword>
<evidence type="ECO:0000256" key="5">
    <source>
        <dbReference type="ARBA" id="ARBA00022989"/>
    </source>
</evidence>
<dbReference type="KEGG" id="erz:ER308_16550"/>
<dbReference type="RefSeq" id="WP_131156017.1">
    <property type="nucleotide sequence ID" value="NZ_CP036402.1"/>
</dbReference>
<evidence type="ECO:0000313" key="10">
    <source>
        <dbReference type="EMBL" id="QBI21024.1"/>
    </source>
</evidence>
<dbReference type="EMBL" id="CP036402">
    <property type="protein sequence ID" value="QBI21024.1"/>
    <property type="molecule type" value="Genomic_DNA"/>
</dbReference>
<keyword evidence="6 7" id="KW-0472">Membrane</keyword>
<dbReference type="SUPFAM" id="SSF161098">
    <property type="entry name" value="MetI-like"/>
    <property type="match status" value="1"/>
</dbReference>
<feature type="transmembrane region" description="Helical" evidence="7">
    <location>
        <begin position="91"/>
        <end position="117"/>
    </location>
</feature>
<accession>A0A411YIA9</accession>
<reference evidence="10 11" key="1">
    <citation type="submission" date="2019-01" db="EMBL/GenBank/DDBJ databases">
        <title>Egibacter rhizosphaerae EGI 80759T.</title>
        <authorList>
            <person name="Chen D.-D."/>
            <person name="Tian Y."/>
            <person name="Jiao J.-Y."/>
            <person name="Zhang X.-T."/>
            <person name="Zhang Y.-G."/>
            <person name="Zhang Y."/>
            <person name="Xiao M."/>
            <person name="Shu W.-S."/>
            <person name="Li W.-J."/>
        </authorList>
    </citation>
    <scope>NUCLEOTIDE SEQUENCE [LARGE SCALE GENOMIC DNA]</scope>
    <source>
        <strain evidence="10 11">EGI 80759</strain>
    </source>
</reference>
<feature type="transmembrane region" description="Helical" evidence="7">
    <location>
        <begin position="281"/>
        <end position="300"/>
    </location>
</feature>
<keyword evidence="4 7" id="KW-0812">Transmembrane</keyword>
<evidence type="ECO:0000256" key="2">
    <source>
        <dbReference type="ARBA" id="ARBA00022448"/>
    </source>
</evidence>
<keyword evidence="3" id="KW-1003">Cell membrane</keyword>
<feature type="transmembrane region" description="Helical" evidence="7">
    <location>
        <begin position="36"/>
        <end position="58"/>
    </location>
</feature>
<comment type="subcellular location">
    <subcellularLocation>
        <location evidence="1 7">Cell membrane</location>
        <topology evidence="1 7">Multi-pass membrane protein</topology>
    </subcellularLocation>
</comment>
<dbReference type="InterPro" id="IPR035906">
    <property type="entry name" value="MetI-like_sf"/>
</dbReference>
<dbReference type="Proteomes" id="UP000291469">
    <property type="component" value="Chromosome"/>
</dbReference>
<evidence type="ECO:0000256" key="7">
    <source>
        <dbReference type="RuleBase" id="RU363032"/>
    </source>
</evidence>
<dbReference type="PANTHER" id="PTHR43005">
    <property type="entry name" value="BLR7065 PROTEIN"/>
    <property type="match status" value="1"/>
</dbReference>
<evidence type="ECO:0000256" key="8">
    <source>
        <dbReference type="SAM" id="MobiDB-lite"/>
    </source>
</evidence>
<dbReference type="PANTHER" id="PTHR43005:SF1">
    <property type="entry name" value="SPERMIDINE_PUTRESCINE TRANSPORT SYSTEM PERMEASE PROTEIN"/>
    <property type="match status" value="1"/>
</dbReference>
<feature type="transmembrane region" description="Helical" evidence="7">
    <location>
        <begin position="175"/>
        <end position="197"/>
    </location>
</feature>
<keyword evidence="11" id="KW-1185">Reference proteome</keyword>
<dbReference type="AlphaFoldDB" id="A0A411YIA9"/>
<dbReference type="PROSITE" id="PS50928">
    <property type="entry name" value="ABC_TM1"/>
    <property type="match status" value="1"/>
</dbReference>
<dbReference type="InterPro" id="IPR000515">
    <property type="entry name" value="MetI-like"/>
</dbReference>
<feature type="compositionally biased region" description="Low complexity" evidence="8">
    <location>
        <begin position="1"/>
        <end position="23"/>
    </location>
</feature>
<protein>
    <submittedName>
        <fullName evidence="10">Sugar ABC transporter permease</fullName>
    </submittedName>
</protein>
<evidence type="ECO:0000256" key="1">
    <source>
        <dbReference type="ARBA" id="ARBA00004651"/>
    </source>
</evidence>
<dbReference type="GO" id="GO:0055085">
    <property type="term" value="P:transmembrane transport"/>
    <property type="evidence" value="ECO:0007669"/>
    <property type="project" value="InterPro"/>
</dbReference>
<comment type="similarity">
    <text evidence="7">Belongs to the binding-protein-dependent transport system permease family.</text>
</comment>
<gene>
    <name evidence="10" type="ORF">ER308_16550</name>
</gene>
<evidence type="ECO:0000256" key="6">
    <source>
        <dbReference type="ARBA" id="ARBA00023136"/>
    </source>
</evidence>
<dbReference type="Pfam" id="PF00528">
    <property type="entry name" value="BPD_transp_1"/>
    <property type="match status" value="1"/>
</dbReference>
<evidence type="ECO:0000259" key="9">
    <source>
        <dbReference type="PROSITE" id="PS50928"/>
    </source>
</evidence>
<evidence type="ECO:0000313" key="11">
    <source>
        <dbReference type="Proteomes" id="UP000291469"/>
    </source>
</evidence>
<dbReference type="GO" id="GO:0005886">
    <property type="term" value="C:plasma membrane"/>
    <property type="evidence" value="ECO:0007669"/>
    <property type="project" value="UniProtKB-SubCell"/>
</dbReference>
<feature type="transmembrane region" description="Helical" evidence="7">
    <location>
        <begin position="129"/>
        <end position="150"/>
    </location>
</feature>
<proteinExistence type="inferred from homology"/>
<feature type="region of interest" description="Disordered" evidence="8">
    <location>
        <begin position="1"/>
        <end position="25"/>
    </location>
</feature>